<sequence>MMVEELKDREDKTKIRQSVQRVSVDVKKRGLVWLNGGGARRVRAEQPSAHTYTDA</sequence>
<dbReference type="EMBL" id="RCMG01002184">
    <property type="protein sequence ID" value="KAG2813518.1"/>
    <property type="molecule type" value="Genomic_DNA"/>
</dbReference>
<dbReference type="Proteomes" id="UP000251314">
    <property type="component" value="Unassembled WGS sequence"/>
</dbReference>
<reference evidence="1" key="2">
    <citation type="submission" date="2018-10" db="EMBL/GenBank/DDBJ databases">
        <title>Effector identification in a new, highly contiguous assembly of the strawberry crown rot pathogen Phytophthora cactorum.</title>
        <authorList>
            <person name="Armitage A.D."/>
            <person name="Nellist C.F."/>
            <person name="Bates H."/>
            <person name="Vickerstaff R.J."/>
            <person name="Harrison R.J."/>
        </authorList>
    </citation>
    <scope>NUCLEOTIDE SEQUENCE</scope>
    <source>
        <strain evidence="1">15-7</strain>
    </source>
</reference>
<dbReference type="EMBL" id="MJFZ01003537">
    <property type="protein sequence ID" value="RAW20057.1"/>
    <property type="molecule type" value="Genomic_DNA"/>
</dbReference>
<proteinExistence type="predicted"/>
<evidence type="ECO:0000313" key="2">
    <source>
        <dbReference type="EMBL" id="RAW20057.1"/>
    </source>
</evidence>
<comment type="caution">
    <text evidence="2">The sequence shown here is derived from an EMBL/GenBank/DDBJ whole genome shotgun (WGS) entry which is preliminary data.</text>
</comment>
<accession>A0A329R5M0</accession>
<evidence type="ECO:0000313" key="1">
    <source>
        <dbReference type="EMBL" id="KAG2813518.1"/>
    </source>
</evidence>
<dbReference type="AlphaFoldDB" id="A0A329R5M0"/>
<keyword evidence="3" id="KW-1185">Reference proteome</keyword>
<organism evidence="2 3">
    <name type="scientific">Phytophthora cactorum</name>
    <dbReference type="NCBI Taxonomy" id="29920"/>
    <lineage>
        <taxon>Eukaryota</taxon>
        <taxon>Sar</taxon>
        <taxon>Stramenopiles</taxon>
        <taxon>Oomycota</taxon>
        <taxon>Peronosporomycetes</taxon>
        <taxon>Peronosporales</taxon>
        <taxon>Peronosporaceae</taxon>
        <taxon>Phytophthora</taxon>
    </lineage>
</organism>
<gene>
    <name evidence="2" type="ORF">PC110_g23501</name>
    <name evidence="1" type="ORF">PC113_g23427</name>
</gene>
<evidence type="ECO:0000313" key="3">
    <source>
        <dbReference type="Proteomes" id="UP000251314"/>
    </source>
</evidence>
<protein>
    <submittedName>
        <fullName evidence="2">Uncharacterized protein</fullName>
    </submittedName>
</protein>
<reference evidence="2 3" key="1">
    <citation type="submission" date="2018-01" db="EMBL/GenBank/DDBJ databases">
        <title>Draft genome of the strawberry crown rot pathogen Phytophthora cactorum.</title>
        <authorList>
            <person name="Armitage A.D."/>
            <person name="Lysoe E."/>
            <person name="Nellist C.F."/>
            <person name="Harrison R.J."/>
            <person name="Brurberg M.B."/>
        </authorList>
    </citation>
    <scope>NUCLEOTIDE SEQUENCE [LARGE SCALE GENOMIC DNA]</scope>
    <source>
        <strain evidence="2 3">10300</strain>
    </source>
</reference>
<dbReference type="VEuPathDB" id="FungiDB:PC110_g23501"/>
<name>A0A329R5M0_9STRA</name>
<dbReference type="Proteomes" id="UP000735874">
    <property type="component" value="Unassembled WGS sequence"/>
</dbReference>